<evidence type="ECO:0000256" key="1">
    <source>
        <dbReference type="SAM" id="MobiDB-lite"/>
    </source>
</evidence>
<feature type="region of interest" description="Disordered" evidence="1">
    <location>
        <begin position="1"/>
        <end position="29"/>
    </location>
</feature>
<dbReference type="EMBL" id="FOVF01000002">
    <property type="protein sequence ID" value="SFN01327.1"/>
    <property type="molecule type" value="Genomic_DNA"/>
</dbReference>
<feature type="transmembrane region" description="Helical" evidence="2">
    <location>
        <begin position="273"/>
        <end position="298"/>
    </location>
</feature>
<keyword evidence="4" id="KW-1185">Reference proteome</keyword>
<accession>A0A1I4VJI9</accession>
<proteinExistence type="predicted"/>
<dbReference type="AlphaFoldDB" id="A0A1I4VJI9"/>
<feature type="transmembrane region" description="Helical" evidence="2">
    <location>
        <begin position="110"/>
        <end position="128"/>
    </location>
</feature>
<gene>
    <name evidence="3" type="ORF">SAMN05216289_102160</name>
</gene>
<dbReference type="OrthoDB" id="9111327at2"/>
<keyword evidence="2" id="KW-0472">Membrane</keyword>
<name>A0A1I4VJI9_9GAMM</name>
<dbReference type="RefSeq" id="WP_092404407.1">
    <property type="nucleotide sequence ID" value="NZ_FOVF01000002.1"/>
</dbReference>
<dbReference type="Pfam" id="PF12412">
    <property type="entry name" value="DUF3667"/>
    <property type="match status" value="1"/>
</dbReference>
<dbReference type="Proteomes" id="UP000198575">
    <property type="component" value="Unassembled WGS sequence"/>
</dbReference>
<evidence type="ECO:0000313" key="3">
    <source>
        <dbReference type="EMBL" id="SFN01327.1"/>
    </source>
</evidence>
<protein>
    <recommendedName>
        <fullName evidence="5">DUF3667 domain-containing protein</fullName>
    </recommendedName>
</protein>
<feature type="transmembrane region" description="Helical" evidence="2">
    <location>
        <begin position="385"/>
        <end position="406"/>
    </location>
</feature>
<feature type="transmembrane region" description="Helical" evidence="2">
    <location>
        <begin position="310"/>
        <end position="333"/>
    </location>
</feature>
<keyword evidence="2" id="KW-0812">Transmembrane</keyword>
<feature type="transmembrane region" description="Helical" evidence="2">
    <location>
        <begin position="345"/>
        <end position="364"/>
    </location>
</feature>
<dbReference type="InterPro" id="IPR022134">
    <property type="entry name" value="DUF3667"/>
</dbReference>
<sequence>MNTGIELPPPPPPAPSDELADAEFPRSASDRPARTCPNCGAPAHGPFCYACGQSEKGMIRHLSEVMVDLADIVFNVDSRIFRSLGDLYFRPGYLTTEYLAGRRARYVTPFRLFFFLSIIAFFAIQASLPKIDPNNIQFNTDDSIAEAKTPEEVNKRVEEALAELTVSKNVPGLPAKAQRKIDQSMQKIRDRGASRIKILEERAAAKASGAKVEEDQADPEVTLFSVDGKPWDFKANPVHVDWLSEGLNEKLNGTLEHMKENIEHWKTDPGRLVAGWFSVLPQTLFVVMPLFAVLLKFFYLFKRRLYMEHLLVALHSHAFIFLSVLVILLIQFLRGLSAGIGWLEVLLGWLLAAAWTWLFVYLLLMQKRVYRQGWLMTILKYCVIGWCYSIFLSLALVAAGLISLALT</sequence>
<evidence type="ECO:0008006" key="5">
    <source>
        <dbReference type="Google" id="ProtNLM"/>
    </source>
</evidence>
<keyword evidence="2" id="KW-1133">Transmembrane helix</keyword>
<organism evidence="3 4">
    <name type="scientific">Dokdonella immobilis</name>
    <dbReference type="NCBI Taxonomy" id="578942"/>
    <lineage>
        <taxon>Bacteria</taxon>
        <taxon>Pseudomonadati</taxon>
        <taxon>Pseudomonadota</taxon>
        <taxon>Gammaproteobacteria</taxon>
        <taxon>Lysobacterales</taxon>
        <taxon>Rhodanobacteraceae</taxon>
        <taxon>Dokdonella</taxon>
    </lineage>
</organism>
<evidence type="ECO:0000256" key="2">
    <source>
        <dbReference type="SAM" id="Phobius"/>
    </source>
</evidence>
<evidence type="ECO:0000313" key="4">
    <source>
        <dbReference type="Proteomes" id="UP000198575"/>
    </source>
</evidence>
<dbReference type="STRING" id="578942.SAMN05216289_102160"/>
<reference evidence="3 4" key="1">
    <citation type="submission" date="2016-10" db="EMBL/GenBank/DDBJ databases">
        <authorList>
            <person name="de Groot N.N."/>
        </authorList>
    </citation>
    <scope>NUCLEOTIDE SEQUENCE [LARGE SCALE GENOMIC DNA]</scope>
    <source>
        <strain evidence="3 4">CGMCC 1.7659</strain>
    </source>
</reference>